<dbReference type="eggNOG" id="COG1811">
    <property type="taxonomic scope" value="Bacteria"/>
</dbReference>
<dbReference type="RefSeq" id="WP_024266985.1">
    <property type="nucleotide sequence ID" value="NC_023035.1"/>
</dbReference>
<gene>
    <name evidence="2" type="ORF">L21SP2_0624</name>
</gene>
<keyword evidence="1" id="KW-0472">Membrane</keyword>
<dbReference type="AlphaFoldDB" id="V5WE33"/>
<dbReference type="EMBL" id="CP006939">
    <property type="protein sequence ID" value="AHC14053.1"/>
    <property type="molecule type" value="Genomic_DNA"/>
</dbReference>
<sequence length="230" mass="24075">MIGTYVNVAAVVAGSLVGVILRHGLPERFKEILLQAVGLAVLFIGTSTALGGLLSGESEPLLFIISLALGGVVGELIGIDRRMNQLGDGLQKRLGEHHGRVSEAFVTASLIYCVGSMAILGSIKSGLEGDHSILYAKSILDGITSIILASSLGIGVIFSAVPVLLYQGGITLLSSFLEPWIGEAVVREISNIGGILIFAIGINLMNIREIKTANFLPALLIPPLYFLIAG</sequence>
<keyword evidence="1" id="KW-1133">Transmembrane helix</keyword>
<dbReference type="HOGENOM" id="CLU_091659_0_0_12"/>
<dbReference type="InterPro" id="IPR007563">
    <property type="entry name" value="DUF554"/>
</dbReference>
<name>V5WE33_9SPIO</name>
<dbReference type="OrthoDB" id="9797976at2"/>
<feature type="transmembrane region" description="Helical" evidence="1">
    <location>
        <begin position="60"/>
        <end position="80"/>
    </location>
</feature>
<dbReference type="PANTHER" id="PTHR36111:SF2">
    <property type="entry name" value="INNER MEMBRANE PROTEIN"/>
    <property type="match status" value="1"/>
</dbReference>
<protein>
    <recommendedName>
        <fullName evidence="4">Transport protein</fullName>
    </recommendedName>
</protein>
<keyword evidence="1" id="KW-0812">Transmembrane</keyword>
<accession>V5WE33</accession>
<feature type="transmembrane region" description="Helical" evidence="1">
    <location>
        <begin position="32"/>
        <end position="54"/>
    </location>
</feature>
<dbReference type="STRING" id="1307761.L21SP2_0624"/>
<feature type="transmembrane region" description="Helical" evidence="1">
    <location>
        <begin position="143"/>
        <end position="166"/>
    </location>
</feature>
<dbReference type="PATRIC" id="fig|1307761.3.peg.624"/>
<evidence type="ECO:0000256" key="1">
    <source>
        <dbReference type="SAM" id="Phobius"/>
    </source>
</evidence>
<keyword evidence="3" id="KW-1185">Reference proteome</keyword>
<feature type="transmembrane region" description="Helical" evidence="1">
    <location>
        <begin position="101"/>
        <end position="123"/>
    </location>
</feature>
<dbReference type="Pfam" id="PF04474">
    <property type="entry name" value="DUF554"/>
    <property type="match status" value="1"/>
</dbReference>
<evidence type="ECO:0008006" key="4">
    <source>
        <dbReference type="Google" id="ProtNLM"/>
    </source>
</evidence>
<evidence type="ECO:0000313" key="3">
    <source>
        <dbReference type="Proteomes" id="UP000018680"/>
    </source>
</evidence>
<evidence type="ECO:0000313" key="2">
    <source>
        <dbReference type="EMBL" id="AHC14053.1"/>
    </source>
</evidence>
<reference evidence="2 3" key="1">
    <citation type="journal article" date="2015" name="Stand. Genomic Sci.">
        <title>Complete genome sequence and description of Salinispira pacifica gen. nov., sp. nov., a novel spirochaete isolated form a hypersaline microbial mat.</title>
        <authorList>
            <person name="Ben Hania W."/>
            <person name="Joseph M."/>
            <person name="Schumann P."/>
            <person name="Bunk B."/>
            <person name="Fiebig A."/>
            <person name="Sproer C."/>
            <person name="Klenk H.P."/>
            <person name="Fardeau M.L."/>
            <person name="Spring S."/>
        </authorList>
    </citation>
    <scope>NUCLEOTIDE SEQUENCE [LARGE SCALE GENOMIC DNA]</scope>
    <source>
        <strain evidence="2 3">L21-RPul-D2</strain>
    </source>
</reference>
<feature type="transmembrane region" description="Helical" evidence="1">
    <location>
        <begin position="6"/>
        <end position="25"/>
    </location>
</feature>
<organism evidence="2 3">
    <name type="scientific">Salinispira pacifica</name>
    <dbReference type="NCBI Taxonomy" id="1307761"/>
    <lineage>
        <taxon>Bacteria</taxon>
        <taxon>Pseudomonadati</taxon>
        <taxon>Spirochaetota</taxon>
        <taxon>Spirochaetia</taxon>
        <taxon>Spirochaetales</taxon>
        <taxon>Spirochaetaceae</taxon>
        <taxon>Salinispira</taxon>
    </lineage>
</organism>
<dbReference type="Proteomes" id="UP000018680">
    <property type="component" value="Chromosome"/>
</dbReference>
<dbReference type="PANTHER" id="PTHR36111">
    <property type="entry name" value="INNER MEMBRANE PROTEIN-RELATED"/>
    <property type="match status" value="1"/>
</dbReference>
<dbReference type="KEGG" id="slr:L21SP2_0624"/>
<proteinExistence type="predicted"/>